<dbReference type="AlphaFoldDB" id="A0A9X5IQW0"/>
<organism evidence="1 2">
    <name type="scientific">Sanguibacter hominis ATCC BAA-789</name>
    <dbReference type="NCBI Taxonomy" id="1312740"/>
    <lineage>
        <taxon>Bacteria</taxon>
        <taxon>Bacillati</taxon>
        <taxon>Actinomycetota</taxon>
        <taxon>Actinomycetes</taxon>
        <taxon>Micrococcales</taxon>
        <taxon>Sanguibacteraceae</taxon>
        <taxon>Sanguibacter</taxon>
    </lineage>
</organism>
<proteinExistence type="predicted"/>
<protein>
    <recommendedName>
        <fullName evidence="3">VOC domain-containing protein</fullName>
    </recommendedName>
</protein>
<evidence type="ECO:0000313" key="1">
    <source>
        <dbReference type="EMBL" id="NKX92028.1"/>
    </source>
</evidence>
<dbReference type="RefSeq" id="WP_168446113.1">
    <property type="nucleotide sequence ID" value="NZ_JAAXOW010000001.1"/>
</dbReference>
<dbReference type="InterPro" id="IPR029068">
    <property type="entry name" value="Glyas_Bleomycin-R_OHBP_Dase"/>
</dbReference>
<dbReference type="SUPFAM" id="SSF54593">
    <property type="entry name" value="Glyoxalase/Bleomycin resistance protein/Dihydroxybiphenyl dioxygenase"/>
    <property type="match status" value="1"/>
</dbReference>
<keyword evidence="2" id="KW-1185">Reference proteome</keyword>
<dbReference type="EMBL" id="JAAXOW010000001">
    <property type="protein sequence ID" value="NKX92028.1"/>
    <property type="molecule type" value="Genomic_DNA"/>
</dbReference>
<accession>A0A9X5IQW0</accession>
<reference evidence="1 2" key="1">
    <citation type="submission" date="2020-04" db="EMBL/GenBank/DDBJ databases">
        <title>MicrobeNet Type strains.</title>
        <authorList>
            <person name="Nicholson A.C."/>
        </authorList>
    </citation>
    <scope>NUCLEOTIDE SEQUENCE [LARGE SCALE GENOMIC DNA]</scope>
    <source>
        <strain evidence="1 2">ATCC BAA-789</strain>
    </source>
</reference>
<comment type="caution">
    <text evidence="1">The sequence shown here is derived from an EMBL/GenBank/DDBJ whole genome shotgun (WGS) entry which is preliminary data.</text>
</comment>
<dbReference type="Proteomes" id="UP000774283">
    <property type="component" value="Unassembled WGS sequence"/>
</dbReference>
<gene>
    <name evidence="1" type="ORF">HF995_01860</name>
</gene>
<name>A0A9X5IQW0_9MICO</name>
<evidence type="ECO:0000313" key="2">
    <source>
        <dbReference type="Proteomes" id="UP000774283"/>
    </source>
</evidence>
<sequence>MISIKLTSIYVDDQTKALAFYTEPDQHPAAQTFKAALTADGVPFTQDVTDYGNVAVAVLDDTCGNLIRLAMTKDATA</sequence>
<evidence type="ECO:0008006" key="3">
    <source>
        <dbReference type="Google" id="ProtNLM"/>
    </source>
</evidence>